<dbReference type="Proteomes" id="UP000290189">
    <property type="component" value="Unassembled WGS sequence"/>
</dbReference>
<geneLocation type="mitochondrion" evidence="1"/>
<evidence type="ECO:0000313" key="2">
    <source>
        <dbReference type="Proteomes" id="UP000290189"/>
    </source>
</evidence>
<name>A0A3P3XYG9_PLABS</name>
<accession>A0A3P3XYG9</accession>
<reference evidence="1 2" key="1">
    <citation type="submission" date="2018-03" db="EMBL/GenBank/DDBJ databases">
        <authorList>
            <person name="Fogelqvist J."/>
        </authorList>
    </citation>
    <scope>NUCLEOTIDE SEQUENCE [LARGE SCALE GENOMIC DNA]</scope>
</reference>
<dbReference type="AlphaFoldDB" id="A0A3P3XYG9"/>
<protein>
    <submittedName>
        <fullName evidence="1">Uncharacterized protein</fullName>
    </submittedName>
</protein>
<gene>
    <name evidence="1" type="ORF">PLBR_LOCUS138</name>
</gene>
<sequence length="201" mass="23766">MLRVLRNGCWRAALWKTVPRRSAVQHLYIANLRSCHTSPRAPMSDTHAGRWSHHATPAGRVIAEDVRILWRSMKKLTDQVNALRSDLLALMRDIDAEYADSDEERIMRLDELRLQTEEQIRYCDDALSQCGQDLKELTRRRRLMMEGLRLLRDDEVEPLRDHLQAQRNARQEVFQVDLLPLRHRVFSIRNQLNDVRLLPER</sequence>
<dbReference type="EMBL" id="OVEO01000001">
    <property type="protein sequence ID" value="SPQ92923.1"/>
    <property type="molecule type" value="Genomic_DNA"/>
</dbReference>
<organism evidence="1 2">
    <name type="scientific">Plasmodiophora brassicae</name>
    <name type="common">Clubroot disease agent</name>
    <dbReference type="NCBI Taxonomy" id="37360"/>
    <lineage>
        <taxon>Eukaryota</taxon>
        <taxon>Sar</taxon>
        <taxon>Rhizaria</taxon>
        <taxon>Endomyxa</taxon>
        <taxon>Phytomyxea</taxon>
        <taxon>Plasmodiophorida</taxon>
        <taxon>Plasmodiophoridae</taxon>
        <taxon>Plasmodiophora</taxon>
    </lineage>
</organism>
<proteinExistence type="predicted"/>
<evidence type="ECO:0000313" key="1">
    <source>
        <dbReference type="EMBL" id="SPQ92923.1"/>
    </source>
</evidence>
<keyword evidence="1" id="KW-0496">Mitochondrion</keyword>